<dbReference type="Pfam" id="PF13715">
    <property type="entry name" value="CarbopepD_reg_2"/>
    <property type="match status" value="1"/>
</dbReference>
<proteinExistence type="inferred from homology"/>
<keyword evidence="3 10" id="KW-1134">Transmembrane beta strand</keyword>
<dbReference type="Gene3D" id="2.170.130.10">
    <property type="entry name" value="TonB-dependent receptor, plug domain"/>
    <property type="match status" value="1"/>
</dbReference>
<name>E4T1L4_PALPW</name>
<protein>
    <submittedName>
        <fullName evidence="15">TonB-dependent receptor plug</fullName>
    </submittedName>
</protein>
<dbReference type="STRING" id="694427.Palpr_0448"/>
<dbReference type="AlphaFoldDB" id="E4T1L4"/>
<dbReference type="InterPro" id="IPR000531">
    <property type="entry name" value="Beta-barrel_TonB"/>
</dbReference>
<dbReference type="GO" id="GO:0015344">
    <property type="term" value="F:siderophore uptake transmembrane transporter activity"/>
    <property type="evidence" value="ECO:0007669"/>
    <property type="project" value="TreeGrafter"/>
</dbReference>
<dbReference type="GO" id="GO:0009279">
    <property type="term" value="C:cell outer membrane"/>
    <property type="evidence" value="ECO:0007669"/>
    <property type="project" value="UniProtKB-SubCell"/>
</dbReference>
<gene>
    <name evidence="15" type="ordered locus">Palpr_0448</name>
</gene>
<comment type="similarity">
    <text evidence="10 11">Belongs to the TonB-dependent receptor family.</text>
</comment>
<evidence type="ECO:0000256" key="12">
    <source>
        <dbReference type="SAM" id="SignalP"/>
    </source>
</evidence>
<evidence type="ECO:0000256" key="10">
    <source>
        <dbReference type="PROSITE-ProRule" id="PRU01360"/>
    </source>
</evidence>
<dbReference type="SUPFAM" id="SSF49464">
    <property type="entry name" value="Carboxypeptidase regulatory domain-like"/>
    <property type="match status" value="1"/>
</dbReference>
<dbReference type="PANTHER" id="PTHR30069:SF29">
    <property type="entry name" value="HEMOGLOBIN AND HEMOGLOBIN-HAPTOGLOBIN-BINDING PROTEIN 1-RELATED"/>
    <property type="match status" value="1"/>
</dbReference>
<dbReference type="Gene3D" id="2.60.40.1120">
    <property type="entry name" value="Carboxypeptidase-like, regulatory domain"/>
    <property type="match status" value="1"/>
</dbReference>
<feature type="domain" description="TonB-dependent receptor plug" evidence="14">
    <location>
        <begin position="129"/>
        <end position="223"/>
    </location>
</feature>
<organism evidence="15 16">
    <name type="scientific">Paludibacter propionicigenes (strain DSM 17365 / JCM 13257 / WB4)</name>
    <dbReference type="NCBI Taxonomy" id="694427"/>
    <lineage>
        <taxon>Bacteria</taxon>
        <taxon>Pseudomonadati</taxon>
        <taxon>Bacteroidota</taxon>
        <taxon>Bacteroidia</taxon>
        <taxon>Bacteroidales</taxon>
        <taxon>Paludibacteraceae</taxon>
        <taxon>Paludibacter</taxon>
    </lineage>
</organism>
<keyword evidence="9 10" id="KW-0998">Cell outer membrane</keyword>
<evidence type="ECO:0000256" key="7">
    <source>
        <dbReference type="ARBA" id="ARBA00023136"/>
    </source>
</evidence>
<evidence type="ECO:0000256" key="11">
    <source>
        <dbReference type="RuleBase" id="RU003357"/>
    </source>
</evidence>
<evidence type="ECO:0000313" key="16">
    <source>
        <dbReference type="Proteomes" id="UP000008718"/>
    </source>
</evidence>
<sequence length="780" mass="87818">MNFRKIILFCLFSLFVYNAHAVLPADRISLNGNIKDDANGEALIGVTISIKELRTGTVTNSYGFYSISVPKGEYTLEISYVGYQPVSKKITLDKPIKLDVELKNAAKEMKEVVVTSQRKDANVTLNRMSAQQVSITTIRKMPALMGEVDLLKAVQLLPGVVSAGEGTSSFSVRGGGIDQNLIVLDEATIYNASHMMGFFSVFNNDAIKNMTLYKGDIPASYDGRLSSLLDIQMRDGNSKKFSGSGGIGLISSRLTLEGPIGSDKTSFIVSARRTYADLFLKLSSNDEINKNKLYFYDLNAKINHRIDENNRIFLSAYLGKDLFKNADAGFNFGNAAVTGRWNHLFSPKLFSNYSLNYSQYNYGLESSMSNESNFDWKYNMRDMSAKADFTYFISPENTMKFGYNAVLHNLKPGTVKSTGGSTNYDPYVLPDINAFEHALYLLDEYQVSKKLSVKAGLRITGFSSIGSGTVYNYDKNYNAIDSTVYKSGEVIKTFYRFSPRVGVTYLLDNQSSVKASYARTNQFLQMASNSTAGTPLDLWFTAGKNIEPQTCDQYAAGYFRNFLNNELEASVEFFYKDMQNTIDFKDHAQLLLNKKLDGELRFGQSKAYGAEFQLQKNTGKLTGWISYTYSNAKHTIQGINNGNSYLAPYDRPHTFYVVANYDLSERISFGANFIYASGQPITYPVARMEVGNVILPVYSNRNEYRMPDYHRLDVSLTWKPKTKKPHAWSGEWNFSVYNVYGHKNAWAINFVDDADTAYKTKAQMTYLFTFVPSITYNFKF</sequence>
<dbReference type="Pfam" id="PF00593">
    <property type="entry name" value="TonB_dep_Rec_b-barrel"/>
    <property type="match status" value="1"/>
</dbReference>
<dbReference type="RefSeq" id="WP_013443977.1">
    <property type="nucleotide sequence ID" value="NC_014734.1"/>
</dbReference>
<evidence type="ECO:0000256" key="9">
    <source>
        <dbReference type="ARBA" id="ARBA00023237"/>
    </source>
</evidence>
<evidence type="ECO:0000256" key="5">
    <source>
        <dbReference type="ARBA" id="ARBA00022729"/>
    </source>
</evidence>
<dbReference type="InterPro" id="IPR008969">
    <property type="entry name" value="CarboxyPept-like_regulatory"/>
</dbReference>
<keyword evidence="16" id="KW-1185">Reference proteome</keyword>
<keyword evidence="4 10" id="KW-0812">Transmembrane</keyword>
<evidence type="ECO:0000256" key="4">
    <source>
        <dbReference type="ARBA" id="ARBA00022692"/>
    </source>
</evidence>
<evidence type="ECO:0000259" key="13">
    <source>
        <dbReference type="Pfam" id="PF00593"/>
    </source>
</evidence>
<dbReference type="HOGENOM" id="CLU_016599_0_0_10"/>
<dbReference type="InterPro" id="IPR037066">
    <property type="entry name" value="Plug_dom_sf"/>
</dbReference>
<reference evidence="15 16" key="2">
    <citation type="journal article" date="2011" name="Stand. Genomic Sci.">
        <title>Complete genome sequence of Paludibacter propionicigenes type strain (WB4).</title>
        <authorList>
            <person name="Gronow S."/>
            <person name="Munk C."/>
            <person name="Lapidus A."/>
            <person name="Nolan M."/>
            <person name="Lucas S."/>
            <person name="Hammon N."/>
            <person name="Deshpande S."/>
            <person name="Cheng J.F."/>
            <person name="Tapia R."/>
            <person name="Han C."/>
            <person name="Goodwin L."/>
            <person name="Pitluck S."/>
            <person name="Liolios K."/>
            <person name="Ivanova N."/>
            <person name="Mavromatis K."/>
            <person name="Mikhailova N."/>
            <person name="Pati A."/>
            <person name="Chen A."/>
            <person name="Palaniappan K."/>
            <person name="Land M."/>
            <person name="Hauser L."/>
            <person name="Chang Y.J."/>
            <person name="Jeffries C.D."/>
            <person name="Brambilla E."/>
            <person name="Rohde M."/>
            <person name="Goker M."/>
            <person name="Detter J.C."/>
            <person name="Woyke T."/>
            <person name="Bristow J."/>
            <person name="Eisen J.A."/>
            <person name="Markowitz V."/>
            <person name="Hugenholtz P."/>
            <person name="Kyrpides N.C."/>
            <person name="Klenk H.P."/>
        </authorList>
    </citation>
    <scope>NUCLEOTIDE SEQUENCE [LARGE SCALE GENOMIC DNA]</scope>
    <source>
        <strain evidence="16">DSM 17365 / JCM 13257 / WB4</strain>
    </source>
</reference>
<dbReference type="InterPro" id="IPR036942">
    <property type="entry name" value="Beta-barrel_TonB_sf"/>
</dbReference>
<evidence type="ECO:0000259" key="14">
    <source>
        <dbReference type="Pfam" id="PF07715"/>
    </source>
</evidence>
<accession>E4T1L4</accession>
<dbReference type="KEGG" id="ppn:Palpr_0448"/>
<evidence type="ECO:0000313" key="15">
    <source>
        <dbReference type="EMBL" id="ADQ78608.1"/>
    </source>
</evidence>
<keyword evidence="7 10" id="KW-0472">Membrane</keyword>
<dbReference type="PROSITE" id="PS52016">
    <property type="entry name" value="TONB_DEPENDENT_REC_3"/>
    <property type="match status" value="1"/>
</dbReference>
<keyword evidence="5 12" id="KW-0732">Signal</keyword>
<dbReference type="InterPro" id="IPR039426">
    <property type="entry name" value="TonB-dep_rcpt-like"/>
</dbReference>
<evidence type="ECO:0000256" key="6">
    <source>
        <dbReference type="ARBA" id="ARBA00023077"/>
    </source>
</evidence>
<comment type="subcellular location">
    <subcellularLocation>
        <location evidence="1 10">Cell outer membrane</location>
        <topology evidence="1 10">Multi-pass membrane protein</topology>
    </subcellularLocation>
</comment>
<evidence type="ECO:0000256" key="1">
    <source>
        <dbReference type="ARBA" id="ARBA00004571"/>
    </source>
</evidence>
<dbReference type="OrthoDB" id="9803050at2"/>
<reference key="1">
    <citation type="submission" date="2010-11" db="EMBL/GenBank/DDBJ databases">
        <title>The complete genome of Paludibacter propionicigenes DSM 17365.</title>
        <authorList>
            <consortium name="US DOE Joint Genome Institute (JGI-PGF)"/>
            <person name="Lucas S."/>
            <person name="Copeland A."/>
            <person name="Lapidus A."/>
            <person name="Bruce D."/>
            <person name="Goodwin L."/>
            <person name="Pitluck S."/>
            <person name="Kyrpides N."/>
            <person name="Mavromatis K."/>
            <person name="Ivanova N."/>
            <person name="Munk A.C."/>
            <person name="Brettin T."/>
            <person name="Detter J.C."/>
            <person name="Han C."/>
            <person name="Tapia R."/>
            <person name="Land M."/>
            <person name="Hauser L."/>
            <person name="Markowitz V."/>
            <person name="Cheng J.-F."/>
            <person name="Hugenholtz P."/>
            <person name="Woyke T."/>
            <person name="Wu D."/>
            <person name="Gronow S."/>
            <person name="Wellnitz S."/>
            <person name="Brambilla E."/>
            <person name="Klenk H.-P."/>
            <person name="Eisen J.A."/>
        </authorList>
    </citation>
    <scope>NUCLEOTIDE SEQUENCE</scope>
    <source>
        <strain>WB4</strain>
    </source>
</reference>
<dbReference type="SUPFAM" id="SSF56935">
    <property type="entry name" value="Porins"/>
    <property type="match status" value="1"/>
</dbReference>
<keyword evidence="2 10" id="KW-0813">Transport</keyword>
<feature type="signal peptide" evidence="12">
    <location>
        <begin position="1"/>
        <end position="21"/>
    </location>
</feature>
<dbReference type="Proteomes" id="UP000008718">
    <property type="component" value="Chromosome"/>
</dbReference>
<dbReference type="Pfam" id="PF07715">
    <property type="entry name" value="Plug"/>
    <property type="match status" value="1"/>
</dbReference>
<feature type="domain" description="TonB-dependent receptor-like beta-barrel" evidence="13">
    <location>
        <begin position="309"/>
        <end position="739"/>
    </location>
</feature>
<dbReference type="GO" id="GO:0044718">
    <property type="term" value="P:siderophore transmembrane transport"/>
    <property type="evidence" value="ECO:0007669"/>
    <property type="project" value="TreeGrafter"/>
</dbReference>
<dbReference type="eggNOG" id="COG4771">
    <property type="taxonomic scope" value="Bacteria"/>
</dbReference>
<keyword evidence="8 15" id="KW-0675">Receptor</keyword>
<keyword evidence="6 11" id="KW-0798">TonB box</keyword>
<evidence type="ECO:0000256" key="8">
    <source>
        <dbReference type="ARBA" id="ARBA00023170"/>
    </source>
</evidence>
<dbReference type="Gene3D" id="2.40.170.20">
    <property type="entry name" value="TonB-dependent receptor, beta-barrel domain"/>
    <property type="match status" value="1"/>
</dbReference>
<dbReference type="PANTHER" id="PTHR30069">
    <property type="entry name" value="TONB-DEPENDENT OUTER MEMBRANE RECEPTOR"/>
    <property type="match status" value="1"/>
</dbReference>
<feature type="chain" id="PRO_5003189019" evidence="12">
    <location>
        <begin position="22"/>
        <end position="780"/>
    </location>
</feature>
<evidence type="ECO:0000256" key="3">
    <source>
        <dbReference type="ARBA" id="ARBA00022452"/>
    </source>
</evidence>
<evidence type="ECO:0000256" key="2">
    <source>
        <dbReference type="ARBA" id="ARBA00022448"/>
    </source>
</evidence>
<dbReference type="EMBL" id="CP002345">
    <property type="protein sequence ID" value="ADQ78608.1"/>
    <property type="molecule type" value="Genomic_DNA"/>
</dbReference>
<dbReference type="InterPro" id="IPR012910">
    <property type="entry name" value="Plug_dom"/>
</dbReference>